<dbReference type="AlphaFoldDB" id="A0A6M3KSL6"/>
<protein>
    <recommendedName>
        <fullName evidence="2">Radical SAM superfamily protein</fullName>
    </recommendedName>
</protein>
<accession>A0A6M3KSL6</accession>
<organism evidence="1">
    <name type="scientific">viral metagenome</name>
    <dbReference type="NCBI Taxonomy" id="1070528"/>
    <lineage>
        <taxon>unclassified sequences</taxon>
        <taxon>metagenomes</taxon>
        <taxon>organismal metagenomes</taxon>
    </lineage>
</organism>
<reference evidence="1" key="1">
    <citation type="submission" date="2020-03" db="EMBL/GenBank/DDBJ databases">
        <title>The deep terrestrial virosphere.</title>
        <authorList>
            <person name="Holmfeldt K."/>
            <person name="Nilsson E."/>
            <person name="Simone D."/>
            <person name="Lopez-Fernandez M."/>
            <person name="Wu X."/>
            <person name="de Brujin I."/>
            <person name="Lundin D."/>
            <person name="Andersson A."/>
            <person name="Bertilsson S."/>
            <person name="Dopson M."/>
        </authorList>
    </citation>
    <scope>NUCLEOTIDE SEQUENCE</scope>
    <source>
        <strain evidence="1">MM415B02291</strain>
    </source>
</reference>
<dbReference type="EMBL" id="MT142550">
    <property type="protein sequence ID" value="QJA85039.1"/>
    <property type="molecule type" value="Genomic_DNA"/>
</dbReference>
<gene>
    <name evidence="1" type="ORF">MM415B02291_0007</name>
</gene>
<proteinExistence type="predicted"/>
<evidence type="ECO:0008006" key="2">
    <source>
        <dbReference type="Google" id="ProtNLM"/>
    </source>
</evidence>
<dbReference type="SUPFAM" id="SSF102114">
    <property type="entry name" value="Radical SAM enzymes"/>
    <property type="match status" value="1"/>
</dbReference>
<name>A0A6M3KSL6_9ZZZZ</name>
<dbReference type="InterPro" id="IPR058240">
    <property type="entry name" value="rSAM_sf"/>
</dbReference>
<sequence>MRIGIDQVDGKWPNLALAKLAAWHRAQGDTVEWFNALESVSYDRVFASKVFIDTPDDPYLPDNAQRGGIGYSTTAELPPEVESTKPDWSLWPKWEHDVGFSTRGCVRKCPFCVVPRKEGGFRVVAEFGDLWTGCRKLILHDNNLTAAPLDHFRNLVSDAKRNRTILDLHQGFDARIFTEDHADIIAKGPFDTQIHMAFDHVRDEPFVRQAVELCKSAGINTRSRLMFFVLIGFDSTPEEDLYRVELLRSLDANPFVMKYRRNDPYQKDFARWANRPQLFRSCSFGEYRKRSVA</sequence>
<evidence type="ECO:0000313" key="1">
    <source>
        <dbReference type="EMBL" id="QJA85039.1"/>
    </source>
</evidence>